<sequence>MKTSHFIIIGIIAVAISIPSISLAYNQEINLIMGMQTDDAPSVDKLELSDPICFVVDKSTSGEKGSAVTMDTCISLEAFEKMGCTKPMLEHLYKYSNLLDEESDGTWYLKFIGLPDGISQEKFDKCVDALLEKRPILNSGQSFPEPEQYESISENCGPGTEFEDGICVVNSENTDTATTKWGDAFNEKHPPPLKQVKFGIPLHEIQCNDERTLIWQKDTLKPACVFHESELIFERHWAKMRIGLPAEEITQEKLCLWYADEMPKYLAPYCAQDFVENELLCIDGRGMIVNEDCEIIGKYDPSTGLPIVENKEQCDMLDGSWDDKQNICDSKYGGK</sequence>
<dbReference type="AlphaFoldDB" id="A0A087RY46"/>
<reference evidence="1 2" key="1">
    <citation type="submission" date="2014-06" db="EMBL/GenBank/DDBJ databases">
        <authorList>
            <person name="Ngugi D.K."/>
            <person name="Blom J."/>
            <person name="Alam I."/>
            <person name="Rashid M."/>
            <person name="Baalawi W."/>
            <person name="Zhang G."/>
            <person name="Hikmawan T."/>
            <person name="Guan Y."/>
            <person name="Antunes A."/>
            <person name="Siam R."/>
            <person name="El-Dorry H."/>
            <person name="Bajic V."/>
            <person name="Stingl U."/>
        </authorList>
    </citation>
    <scope>NUCLEOTIDE SEQUENCE [LARGE SCALE GENOMIC DNA]</scope>
    <source>
        <strain evidence="1">SCGC AAA799-P11</strain>
    </source>
</reference>
<dbReference type="Proteomes" id="UP000029387">
    <property type="component" value="Unassembled WGS sequence"/>
</dbReference>
<proteinExistence type="predicted"/>
<evidence type="ECO:0000313" key="1">
    <source>
        <dbReference type="EMBL" id="KFM18400.1"/>
    </source>
</evidence>
<dbReference type="EMBL" id="JOSZ01000018">
    <property type="protein sequence ID" value="KFM18400.1"/>
    <property type="molecule type" value="Genomic_DNA"/>
</dbReference>
<evidence type="ECO:0000313" key="2">
    <source>
        <dbReference type="Proteomes" id="UP000029387"/>
    </source>
</evidence>
<gene>
    <name evidence="1" type="ORF">AAA799P11_01113</name>
</gene>
<accession>A0A087RY46</accession>
<keyword evidence="2" id="KW-1185">Reference proteome</keyword>
<protein>
    <submittedName>
        <fullName evidence="1">Peptidyl-arginine deiminase protein</fullName>
    </submittedName>
</protein>
<comment type="caution">
    <text evidence="1">The sequence shown here is derived from an EMBL/GenBank/DDBJ whole genome shotgun (WGS) entry which is preliminary data.</text>
</comment>
<organism evidence="1 2">
    <name type="scientific">Marine Group I thaumarchaeote SCGC AAA799-P11</name>
    <dbReference type="NCBI Taxonomy" id="1502295"/>
    <lineage>
        <taxon>Archaea</taxon>
        <taxon>Nitrososphaerota</taxon>
        <taxon>Marine Group I</taxon>
    </lineage>
</organism>
<name>A0A087RY46_9ARCH</name>